<dbReference type="Proteomes" id="UP001374535">
    <property type="component" value="Chromosome 8"/>
</dbReference>
<accession>A0AAQ3MYZ8</accession>
<gene>
    <name evidence="1" type="ORF">V8G54_025690</name>
</gene>
<organism evidence="1 2">
    <name type="scientific">Vigna mungo</name>
    <name type="common">Black gram</name>
    <name type="synonym">Phaseolus mungo</name>
    <dbReference type="NCBI Taxonomy" id="3915"/>
    <lineage>
        <taxon>Eukaryota</taxon>
        <taxon>Viridiplantae</taxon>
        <taxon>Streptophyta</taxon>
        <taxon>Embryophyta</taxon>
        <taxon>Tracheophyta</taxon>
        <taxon>Spermatophyta</taxon>
        <taxon>Magnoliopsida</taxon>
        <taxon>eudicotyledons</taxon>
        <taxon>Gunneridae</taxon>
        <taxon>Pentapetalae</taxon>
        <taxon>rosids</taxon>
        <taxon>fabids</taxon>
        <taxon>Fabales</taxon>
        <taxon>Fabaceae</taxon>
        <taxon>Papilionoideae</taxon>
        <taxon>50 kb inversion clade</taxon>
        <taxon>NPAAA clade</taxon>
        <taxon>indigoferoid/millettioid clade</taxon>
        <taxon>Phaseoleae</taxon>
        <taxon>Vigna</taxon>
    </lineage>
</organism>
<sequence>MFFITKHFPQFISIKFVHKHSQESNNLLKLEKVKQQIIFQVYILLNLKYTLTVSHQIISLDGHEYSKSIISTAIKLSRQIPASLVPFTLSLRADLSWVRLSI</sequence>
<name>A0AAQ3MYZ8_VIGMU</name>
<protein>
    <submittedName>
        <fullName evidence="1">Uncharacterized protein</fullName>
    </submittedName>
</protein>
<evidence type="ECO:0000313" key="2">
    <source>
        <dbReference type="Proteomes" id="UP001374535"/>
    </source>
</evidence>
<dbReference type="AlphaFoldDB" id="A0AAQ3MYZ8"/>
<dbReference type="EMBL" id="CP144693">
    <property type="protein sequence ID" value="WVY99620.1"/>
    <property type="molecule type" value="Genomic_DNA"/>
</dbReference>
<keyword evidence="2" id="KW-1185">Reference proteome</keyword>
<proteinExistence type="predicted"/>
<reference evidence="1 2" key="1">
    <citation type="journal article" date="2023" name="Life. Sci Alliance">
        <title>Evolutionary insights into 3D genome organization and epigenetic landscape of Vigna mungo.</title>
        <authorList>
            <person name="Junaid A."/>
            <person name="Singh B."/>
            <person name="Bhatia S."/>
        </authorList>
    </citation>
    <scope>NUCLEOTIDE SEQUENCE [LARGE SCALE GENOMIC DNA]</scope>
    <source>
        <strain evidence="1">Urdbean</strain>
    </source>
</reference>
<evidence type="ECO:0000313" key="1">
    <source>
        <dbReference type="EMBL" id="WVY99620.1"/>
    </source>
</evidence>